<feature type="non-terminal residue" evidence="2">
    <location>
        <position position="1"/>
    </location>
</feature>
<organism evidence="2 5">
    <name type="scientific">Rotaria socialis</name>
    <dbReference type="NCBI Taxonomy" id="392032"/>
    <lineage>
        <taxon>Eukaryota</taxon>
        <taxon>Metazoa</taxon>
        <taxon>Spiralia</taxon>
        <taxon>Gnathifera</taxon>
        <taxon>Rotifera</taxon>
        <taxon>Eurotatoria</taxon>
        <taxon>Bdelloidea</taxon>
        <taxon>Philodinida</taxon>
        <taxon>Philodinidae</taxon>
        <taxon>Rotaria</taxon>
    </lineage>
</organism>
<proteinExistence type="predicted"/>
<dbReference type="EMBL" id="CAJOBP010060404">
    <property type="protein sequence ID" value="CAF4849213.1"/>
    <property type="molecule type" value="Genomic_DNA"/>
</dbReference>
<accession>A0A821S1B2</accession>
<sequence>RTIIRDLCGRYCWDNYAFNISSNSKTIASPFNNPIELSLPTKSTYQVEETTRGITVLEKFESLQPPTIQNQPPNTDILDK</sequence>
<dbReference type="EMBL" id="CAJOBR010050962">
    <property type="protein sequence ID" value="CAF5050682.1"/>
    <property type="molecule type" value="Genomic_DNA"/>
</dbReference>
<dbReference type="Proteomes" id="UP000663848">
    <property type="component" value="Unassembled WGS sequence"/>
</dbReference>
<protein>
    <submittedName>
        <fullName evidence="2">Uncharacterized protein</fullName>
    </submittedName>
</protein>
<evidence type="ECO:0000313" key="1">
    <source>
        <dbReference type="EMBL" id="CAF4848994.1"/>
    </source>
</evidence>
<evidence type="ECO:0000313" key="2">
    <source>
        <dbReference type="EMBL" id="CAF4849213.1"/>
    </source>
</evidence>
<dbReference type="EMBL" id="CAJOBP010060321">
    <property type="protein sequence ID" value="CAF4848994.1"/>
    <property type="molecule type" value="Genomic_DNA"/>
</dbReference>
<keyword evidence="5" id="KW-1185">Reference proteome</keyword>
<dbReference type="EMBL" id="CAJOBR010051188">
    <property type="protein sequence ID" value="CAF5051212.1"/>
    <property type="molecule type" value="Genomic_DNA"/>
</dbReference>
<gene>
    <name evidence="3" type="ORF">QYT958_LOCUS42024</name>
    <name evidence="4" type="ORF">QYT958_LOCUS42061</name>
    <name evidence="1" type="ORF">UJA718_LOCUS43386</name>
    <name evidence="2" type="ORF">UJA718_LOCUS43393</name>
</gene>
<dbReference type="Proteomes" id="UP000663873">
    <property type="component" value="Unassembled WGS sequence"/>
</dbReference>
<reference evidence="2" key="1">
    <citation type="submission" date="2021-02" db="EMBL/GenBank/DDBJ databases">
        <authorList>
            <person name="Nowell W R."/>
        </authorList>
    </citation>
    <scope>NUCLEOTIDE SEQUENCE</scope>
</reference>
<comment type="caution">
    <text evidence="2">The sequence shown here is derived from an EMBL/GenBank/DDBJ whole genome shotgun (WGS) entry which is preliminary data.</text>
</comment>
<evidence type="ECO:0000313" key="3">
    <source>
        <dbReference type="EMBL" id="CAF5050682.1"/>
    </source>
</evidence>
<evidence type="ECO:0000313" key="5">
    <source>
        <dbReference type="Proteomes" id="UP000663873"/>
    </source>
</evidence>
<name>A0A821S1B2_9BILA</name>
<dbReference type="AlphaFoldDB" id="A0A821S1B2"/>
<evidence type="ECO:0000313" key="4">
    <source>
        <dbReference type="EMBL" id="CAF5051212.1"/>
    </source>
</evidence>
<feature type="non-terminal residue" evidence="2">
    <location>
        <position position="80"/>
    </location>
</feature>